<reference evidence="3" key="1">
    <citation type="journal article" date="2019" name="Int. J. Syst. Evol. Microbiol.">
        <title>The Global Catalogue of Microorganisms (GCM) 10K type strain sequencing project: providing services to taxonomists for standard genome sequencing and annotation.</title>
        <authorList>
            <consortium name="The Broad Institute Genomics Platform"/>
            <consortium name="The Broad Institute Genome Sequencing Center for Infectious Disease"/>
            <person name="Wu L."/>
            <person name="Ma J."/>
        </authorList>
    </citation>
    <scope>NUCLEOTIDE SEQUENCE [LARGE SCALE GENOMIC DNA]</scope>
    <source>
        <strain evidence="3">JCM 17137</strain>
    </source>
</reference>
<evidence type="ECO:0000313" key="3">
    <source>
        <dbReference type="Proteomes" id="UP001500908"/>
    </source>
</evidence>
<proteinExistence type="predicted"/>
<dbReference type="InterPro" id="IPR051908">
    <property type="entry name" value="Ribosomal_N-acetyltransferase"/>
</dbReference>
<dbReference type="Proteomes" id="UP001500908">
    <property type="component" value="Unassembled WGS sequence"/>
</dbReference>
<sequence>MSGVKPSGERRFPDPTPVPLVAGALSLRPWTPADGPELDRIAALPEVARWWGPEDFSAPPEEDTQRYTIRLAERVCGMIQFYEESDPAYRHAGIDIFVDPAVRGRQIGVAAIVTLARWLCEARGHHRLIIDPALDNAAAVRAYEKAGFSRVGVLRRYWRDPVADRWRDGLLMDMLAEEIPPTPRVTP</sequence>
<name>A0ABP7F0X7_9ACTN</name>
<comment type="caution">
    <text evidence="2">The sequence shown here is derived from an EMBL/GenBank/DDBJ whole genome shotgun (WGS) entry which is preliminary data.</text>
</comment>
<dbReference type="SUPFAM" id="SSF55729">
    <property type="entry name" value="Acyl-CoA N-acyltransferases (Nat)"/>
    <property type="match status" value="1"/>
</dbReference>
<dbReference type="PANTHER" id="PTHR43441">
    <property type="entry name" value="RIBOSOMAL-PROTEIN-SERINE ACETYLTRANSFERASE"/>
    <property type="match status" value="1"/>
</dbReference>
<feature type="domain" description="N-acetyltransferase" evidence="1">
    <location>
        <begin position="25"/>
        <end position="177"/>
    </location>
</feature>
<dbReference type="Pfam" id="PF00583">
    <property type="entry name" value="Acetyltransf_1"/>
    <property type="match status" value="1"/>
</dbReference>
<accession>A0ABP7F0X7</accession>
<dbReference type="PROSITE" id="PS51186">
    <property type="entry name" value="GNAT"/>
    <property type="match status" value="1"/>
</dbReference>
<protein>
    <submittedName>
        <fullName evidence="2">GNAT family protein</fullName>
    </submittedName>
</protein>
<evidence type="ECO:0000259" key="1">
    <source>
        <dbReference type="PROSITE" id="PS51186"/>
    </source>
</evidence>
<dbReference type="PANTHER" id="PTHR43441:SF10">
    <property type="entry name" value="ACETYLTRANSFERASE"/>
    <property type="match status" value="1"/>
</dbReference>
<keyword evidence="3" id="KW-1185">Reference proteome</keyword>
<organism evidence="2 3">
    <name type="scientific">Salinactinospora qingdaonensis</name>
    <dbReference type="NCBI Taxonomy" id="702744"/>
    <lineage>
        <taxon>Bacteria</taxon>
        <taxon>Bacillati</taxon>
        <taxon>Actinomycetota</taxon>
        <taxon>Actinomycetes</taxon>
        <taxon>Streptosporangiales</taxon>
        <taxon>Nocardiopsidaceae</taxon>
        <taxon>Salinactinospora</taxon>
    </lineage>
</organism>
<dbReference type="EMBL" id="BAABDD010000002">
    <property type="protein sequence ID" value="GAA3728602.1"/>
    <property type="molecule type" value="Genomic_DNA"/>
</dbReference>
<dbReference type="InterPro" id="IPR016181">
    <property type="entry name" value="Acyl_CoA_acyltransferase"/>
</dbReference>
<dbReference type="CDD" id="cd04301">
    <property type="entry name" value="NAT_SF"/>
    <property type="match status" value="1"/>
</dbReference>
<dbReference type="InterPro" id="IPR000182">
    <property type="entry name" value="GNAT_dom"/>
</dbReference>
<gene>
    <name evidence="2" type="ORF">GCM10022402_06570</name>
</gene>
<evidence type="ECO:0000313" key="2">
    <source>
        <dbReference type="EMBL" id="GAA3728602.1"/>
    </source>
</evidence>
<dbReference type="Gene3D" id="3.40.630.30">
    <property type="match status" value="1"/>
</dbReference>